<dbReference type="Proteomes" id="UP000494165">
    <property type="component" value="Unassembled WGS sequence"/>
</dbReference>
<evidence type="ECO:0000313" key="1">
    <source>
        <dbReference type="EMBL" id="CAB3370831.1"/>
    </source>
</evidence>
<evidence type="ECO:0008006" key="3">
    <source>
        <dbReference type="Google" id="ProtNLM"/>
    </source>
</evidence>
<keyword evidence="2" id="KW-1185">Reference proteome</keyword>
<organism evidence="1 2">
    <name type="scientific">Cloeon dipterum</name>
    <dbReference type="NCBI Taxonomy" id="197152"/>
    <lineage>
        <taxon>Eukaryota</taxon>
        <taxon>Metazoa</taxon>
        <taxon>Ecdysozoa</taxon>
        <taxon>Arthropoda</taxon>
        <taxon>Hexapoda</taxon>
        <taxon>Insecta</taxon>
        <taxon>Pterygota</taxon>
        <taxon>Palaeoptera</taxon>
        <taxon>Ephemeroptera</taxon>
        <taxon>Pisciforma</taxon>
        <taxon>Baetidae</taxon>
        <taxon>Cloeon</taxon>
    </lineage>
</organism>
<sequence>MSDSSSDEEENLNLRDALAPGFTIESVKNHLSGVEENLPSNRVQKSVSVRTKAQYQAPVVSEDNQKYLAKQLSAFLEKQIKEGDVIKRVARKEESNDVGVRLLSSSFVFLSPDQSEDTELVVSPRGEKRKQFKVKKRKLAGEPEEADEATKAKEAAVSVEWVLQKEGDSGPLCRKPGEVIPGRHHESFEFELKLQSLSQ</sequence>
<accession>A0A8S1CPM0</accession>
<name>A0A8S1CPM0_9INSE</name>
<dbReference type="EMBL" id="CADEPI010000055">
    <property type="protein sequence ID" value="CAB3370831.1"/>
    <property type="molecule type" value="Genomic_DNA"/>
</dbReference>
<gene>
    <name evidence="1" type="ORF">CLODIP_2_CD09764</name>
</gene>
<evidence type="ECO:0000313" key="2">
    <source>
        <dbReference type="Proteomes" id="UP000494165"/>
    </source>
</evidence>
<comment type="caution">
    <text evidence="1">The sequence shown here is derived from an EMBL/GenBank/DDBJ whole genome shotgun (WGS) entry which is preliminary data.</text>
</comment>
<proteinExistence type="predicted"/>
<reference evidence="1 2" key="1">
    <citation type="submission" date="2020-04" db="EMBL/GenBank/DDBJ databases">
        <authorList>
            <person name="Alioto T."/>
            <person name="Alioto T."/>
            <person name="Gomez Garrido J."/>
        </authorList>
    </citation>
    <scope>NUCLEOTIDE SEQUENCE [LARGE SCALE GENOMIC DNA]</scope>
</reference>
<protein>
    <recommendedName>
        <fullName evidence="3">Protein CUSTOS</fullName>
    </recommendedName>
</protein>
<dbReference type="AlphaFoldDB" id="A0A8S1CPM0"/>